<dbReference type="EMBL" id="JASNJE010000006">
    <property type="protein sequence ID" value="MDK3072891.1"/>
    <property type="molecule type" value="Genomic_DNA"/>
</dbReference>
<gene>
    <name evidence="3" type="ORF">QO034_07195</name>
</gene>
<dbReference type="Proteomes" id="UP001227126">
    <property type="component" value="Unassembled WGS sequence"/>
</dbReference>
<evidence type="ECO:0000256" key="2">
    <source>
        <dbReference type="SAM" id="SignalP"/>
    </source>
</evidence>
<organism evidence="3 4">
    <name type="scientific">Sedimentitalea xiamensis</name>
    <dbReference type="NCBI Taxonomy" id="3050037"/>
    <lineage>
        <taxon>Bacteria</taxon>
        <taxon>Pseudomonadati</taxon>
        <taxon>Pseudomonadota</taxon>
        <taxon>Alphaproteobacteria</taxon>
        <taxon>Rhodobacterales</taxon>
        <taxon>Paracoccaceae</taxon>
        <taxon>Sedimentitalea</taxon>
    </lineage>
</organism>
<evidence type="ECO:0000313" key="3">
    <source>
        <dbReference type="EMBL" id="MDK3072891.1"/>
    </source>
</evidence>
<feature type="signal peptide" evidence="2">
    <location>
        <begin position="1"/>
        <end position="18"/>
    </location>
</feature>
<accession>A0ABT7FCP7</accession>
<evidence type="ECO:0000256" key="1">
    <source>
        <dbReference type="SAM" id="Phobius"/>
    </source>
</evidence>
<feature type="chain" id="PRO_5046902578" description="MYXO-CTERM domain-containing protein" evidence="2">
    <location>
        <begin position="19"/>
        <end position="53"/>
    </location>
</feature>
<evidence type="ECO:0000313" key="4">
    <source>
        <dbReference type="Proteomes" id="UP001227126"/>
    </source>
</evidence>
<proteinExistence type="predicted"/>
<protein>
    <recommendedName>
        <fullName evidence="5">MYXO-CTERM domain-containing protein</fullName>
    </recommendedName>
</protein>
<feature type="transmembrane region" description="Helical" evidence="1">
    <location>
        <begin position="34"/>
        <end position="51"/>
    </location>
</feature>
<sequence>MKRLAALIGVLVASPVVAHEAGPIAHNHPHGIETAVALLALGLVAFAVWKVRR</sequence>
<keyword evidence="1" id="KW-1133">Transmembrane helix</keyword>
<keyword evidence="1" id="KW-0472">Membrane</keyword>
<reference evidence="3 4" key="1">
    <citation type="submission" date="2023-05" db="EMBL/GenBank/DDBJ databases">
        <title>Sedimentitalea sp. nov. JM2-8.</title>
        <authorList>
            <person name="Huang J."/>
        </authorList>
    </citation>
    <scope>NUCLEOTIDE SEQUENCE [LARGE SCALE GENOMIC DNA]</scope>
    <source>
        <strain evidence="3 4">JM2-8</strain>
    </source>
</reference>
<keyword evidence="1" id="KW-0812">Transmembrane</keyword>
<name>A0ABT7FCP7_9RHOB</name>
<evidence type="ECO:0008006" key="5">
    <source>
        <dbReference type="Google" id="ProtNLM"/>
    </source>
</evidence>
<comment type="caution">
    <text evidence="3">The sequence shown here is derived from an EMBL/GenBank/DDBJ whole genome shotgun (WGS) entry which is preliminary data.</text>
</comment>
<dbReference type="RefSeq" id="WP_284484832.1">
    <property type="nucleotide sequence ID" value="NZ_JASNJE010000006.1"/>
</dbReference>
<keyword evidence="4" id="KW-1185">Reference proteome</keyword>
<keyword evidence="2" id="KW-0732">Signal</keyword>